<evidence type="ECO:0000313" key="3">
    <source>
        <dbReference type="EMBL" id="OZI26108.1"/>
    </source>
</evidence>
<name>A0A261RM20_9BORD</name>
<feature type="domain" description="Amidase" evidence="2">
    <location>
        <begin position="223"/>
        <end position="519"/>
    </location>
</feature>
<dbReference type="InterPro" id="IPR036928">
    <property type="entry name" value="AS_sf"/>
</dbReference>
<feature type="region of interest" description="Disordered" evidence="1">
    <location>
        <begin position="329"/>
        <end position="349"/>
    </location>
</feature>
<evidence type="ECO:0000313" key="4">
    <source>
        <dbReference type="Proteomes" id="UP000216857"/>
    </source>
</evidence>
<comment type="caution">
    <text evidence="3">The sequence shown here is derived from an EMBL/GenBank/DDBJ whole genome shotgun (WGS) entry which is preliminary data.</text>
</comment>
<reference evidence="3" key="1">
    <citation type="submission" date="2017-05" db="EMBL/GenBank/DDBJ databases">
        <title>Complete and WGS of Bordetella genogroups.</title>
        <authorList>
            <person name="Spilker T."/>
            <person name="Lipuma J."/>
        </authorList>
    </citation>
    <scope>NUCLEOTIDE SEQUENCE</scope>
    <source>
        <strain evidence="3">AU21707</strain>
    </source>
</reference>
<gene>
    <name evidence="3" type="ORF">CAL26_01790</name>
</gene>
<evidence type="ECO:0000259" key="2">
    <source>
        <dbReference type="Pfam" id="PF01425"/>
    </source>
</evidence>
<dbReference type="PANTHER" id="PTHR42678">
    <property type="entry name" value="AMIDASE"/>
    <property type="match status" value="1"/>
</dbReference>
<proteinExistence type="predicted"/>
<feature type="region of interest" description="Disordered" evidence="1">
    <location>
        <begin position="1"/>
        <end position="20"/>
    </location>
</feature>
<feature type="compositionally biased region" description="Basic residues" evidence="1">
    <location>
        <begin position="1"/>
        <end position="11"/>
    </location>
</feature>
<dbReference type="EMBL" id="NEVJ01000001">
    <property type="protein sequence ID" value="OZI26108.1"/>
    <property type="molecule type" value="Genomic_DNA"/>
</dbReference>
<dbReference type="PANTHER" id="PTHR42678:SF34">
    <property type="entry name" value="OS04G0183300 PROTEIN"/>
    <property type="match status" value="1"/>
</dbReference>
<dbReference type="Gene3D" id="3.90.1300.10">
    <property type="entry name" value="Amidase signature (AS) domain"/>
    <property type="match status" value="1"/>
</dbReference>
<keyword evidence="4" id="KW-1185">Reference proteome</keyword>
<dbReference type="SUPFAM" id="SSF75304">
    <property type="entry name" value="Amidase signature (AS) enzymes"/>
    <property type="match status" value="1"/>
</dbReference>
<feature type="compositionally biased region" description="Polar residues" evidence="1">
    <location>
        <begin position="329"/>
        <end position="345"/>
    </location>
</feature>
<dbReference type="Proteomes" id="UP000216857">
    <property type="component" value="Unassembled WGS sequence"/>
</dbReference>
<dbReference type="AlphaFoldDB" id="A0A261RM20"/>
<organism evidence="3 4">
    <name type="scientific">Bordetella genomosp. 9</name>
    <dbReference type="NCBI Taxonomy" id="1416803"/>
    <lineage>
        <taxon>Bacteria</taxon>
        <taxon>Pseudomonadati</taxon>
        <taxon>Pseudomonadota</taxon>
        <taxon>Betaproteobacteria</taxon>
        <taxon>Burkholderiales</taxon>
        <taxon>Alcaligenaceae</taxon>
        <taxon>Bordetella</taxon>
    </lineage>
</organism>
<dbReference type="OrthoDB" id="9811471at2"/>
<protein>
    <recommendedName>
        <fullName evidence="2">Amidase domain-containing protein</fullName>
    </recommendedName>
</protein>
<sequence>MRQHRCTRRSSRNAGRSRSAQDGMLMVCSAAPSAAARIETMNDMHVNASPAAGGVQEEGQQAFRLEEATIDQLHAAIKHGEITVVQIVQRYIDRCRAFNGVSSMLVTRDGKPVPEAPGTVRAGAPLKFPTQTVAVGDYVPDYDKYKGVPLEFGRMEPTASDPAVMQQYGMIVGVPNAGQVNALSTLNIRGERSTVCKGEFDKHPSLGPLPPDAPPMCEFFRHLPDALERAAELDAEYGSDPDLEQMPMYGVVFSFKDPFDTKDMHSMGGADAAYDIDVPARDHILVDQLRKKGAIIFAKSVSTEYNGRAGDPGGRHTPDKVLVSTLGYQRTTWGGNPSNPYDTTRSASLGSSSGSALSVSANLCMIGLGEETRASTRGPANHNSVALILPHKALIGFDGGAIGADIHNDRTGIHARKIGDAAKVLDALKDPVEGYYDPRDPFTTVPRSSALSTPYASHVYKSRSLKGKRIGIIRESMFCPPGDVAARPITTAVAREIKEVLGRQLGATLVESSHPNWTRDPEVELMTVDFTKALARLVPVFMPDILYRLTPAGEPVFPDFAAAIKRTEFQPGKFFGTGTMNPIDYMVEMAEGRIAPPANLDIITVQHQADSMAFRYHIPQYLTRRAEDWKKLGYTETVVDFATLNARSKFWGDDQRAAFKNWEEVVDMRNPLDERQGVNERLMLRELLRRVDMMVILENHLDGLVRLHTPYPPGKIGGAPYPGVSGTPRNESAYGPNAGLSEILIPAGYVDEVYDYTFKLSDDGKRYVPQPAATPTPVPPPGMPFSLVFRAEPGKEDVILDIASAYEAASARRVMPPSFGPLP</sequence>
<dbReference type="Pfam" id="PF01425">
    <property type="entry name" value="Amidase"/>
    <property type="match status" value="1"/>
</dbReference>
<accession>A0A261RM20</accession>
<evidence type="ECO:0000256" key="1">
    <source>
        <dbReference type="SAM" id="MobiDB-lite"/>
    </source>
</evidence>
<dbReference type="InterPro" id="IPR023631">
    <property type="entry name" value="Amidase_dom"/>
</dbReference>